<evidence type="ECO:0000313" key="2">
    <source>
        <dbReference type="Proteomes" id="UP001207468"/>
    </source>
</evidence>
<sequence>MSEYETTAAIIETETSTPQEIRNRATLERIAAKEAALIAEVPVFLPRSSLAQPLPPSGVLGAGATTTAARAEAEQATPEGAREVHETAERAKGVAEHAASTAKTRGPGVTGNAYDAVTQLRAKMDETTDAAVAEGQKNVQAAVDAGANYFEQAKGLASSASAKMEETTVAAVAGGQKNVQAAVNAGANYLEQAKGFASSAISTAASYLPASLRGTGGEAGSVAESASASPDKKGSSGGVPATSAPGRVDHTQ</sequence>
<evidence type="ECO:0000313" key="1">
    <source>
        <dbReference type="EMBL" id="KAI9512535.1"/>
    </source>
</evidence>
<gene>
    <name evidence="1" type="ORF">F5148DRAFT_1351913</name>
</gene>
<protein>
    <submittedName>
        <fullName evidence="1">Uncharacterized protein</fullName>
    </submittedName>
</protein>
<organism evidence="1 2">
    <name type="scientific">Russula earlei</name>
    <dbReference type="NCBI Taxonomy" id="71964"/>
    <lineage>
        <taxon>Eukaryota</taxon>
        <taxon>Fungi</taxon>
        <taxon>Dikarya</taxon>
        <taxon>Basidiomycota</taxon>
        <taxon>Agaricomycotina</taxon>
        <taxon>Agaricomycetes</taxon>
        <taxon>Russulales</taxon>
        <taxon>Russulaceae</taxon>
        <taxon>Russula</taxon>
    </lineage>
</organism>
<dbReference type="EMBL" id="JAGFNK010000008">
    <property type="protein sequence ID" value="KAI9512535.1"/>
    <property type="molecule type" value="Genomic_DNA"/>
</dbReference>
<keyword evidence="2" id="KW-1185">Reference proteome</keyword>
<proteinExistence type="predicted"/>
<name>A0ACC0UMJ5_9AGAM</name>
<dbReference type="Proteomes" id="UP001207468">
    <property type="component" value="Unassembled WGS sequence"/>
</dbReference>
<comment type="caution">
    <text evidence="1">The sequence shown here is derived from an EMBL/GenBank/DDBJ whole genome shotgun (WGS) entry which is preliminary data.</text>
</comment>
<accession>A0ACC0UMJ5</accession>
<reference evidence="1" key="1">
    <citation type="submission" date="2021-03" db="EMBL/GenBank/DDBJ databases">
        <title>Evolutionary priming and transition to the ectomycorrhizal habit in an iconic lineage of mushroom-forming fungi: is preadaptation a requirement?</title>
        <authorList>
            <consortium name="DOE Joint Genome Institute"/>
            <person name="Looney B.P."/>
            <person name="Miyauchi S."/>
            <person name="Morin E."/>
            <person name="Drula E."/>
            <person name="Courty P.E."/>
            <person name="Chicoki N."/>
            <person name="Fauchery L."/>
            <person name="Kohler A."/>
            <person name="Kuo A."/>
            <person name="LaButti K."/>
            <person name="Pangilinan J."/>
            <person name="Lipzen A."/>
            <person name="Riley R."/>
            <person name="Andreopoulos W."/>
            <person name="He G."/>
            <person name="Johnson J."/>
            <person name="Barry K.W."/>
            <person name="Grigoriev I.V."/>
            <person name="Nagy L."/>
            <person name="Hibbett D."/>
            <person name="Henrissat B."/>
            <person name="Matheny P.B."/>
            <person name="Labbe J."/>
            <person name="Martin A.F."/>
        </authorList>
    </citation>
    <scope>NUCLEOTIDE SEQUENCE</scope>
    <source>
        <strain evidence="1">BPL698</strain>
    </source>
</reference>